<dbReference type="PANTHER" id="PTHR13003">
    <property type="entry name" value="NUP107-RELATED"/>
    <property type="match status" value="1"/>
</dbReference>
<evidence type="ECO:0000256" key="3">
    <source>
        <dbReference type="ARBA" id="ARBA00022927"/>
    </source>
</evidence>
<dbReference type="Gene3D" id="1.10.3450.20">
    <property type="match status" value="1"/>
</dbReference>
<gene>
    <name evidence="9" type="primary">NUP84_1</name>
    <name evidence="9" type="ORF">IWQ60_003719</name>
</gene>
<dbReference type="GO" id="GO:0031080">
    <property type="term" value="C:nuclear pore outer ring"/>
    <property type="evidence" value="ECO:0007669"/>
    <property type="project" value="TreeGrafter"/>
</dbReference>
<dbReference type="Gene3D" id="1.20.190.50">
    <property type="match status" value="1"/>
</dbReference>
<dbReference type="Pfam" id="PF04121">
    <property type="entry name" value="Nup84_Nup100"/>
    <property type="match status" value="2"/>
</dbReference>
<evidence type="ECO:0000313" key="9">
    <source>
        <dbReference type="EMBL" id="KAJ1926544.1"/>
    </source>
</evidence>
<dbReference type="EMBL" id="JANBPT010000164">
    <property type="protein sequence ID" value="KAJ1926544.1"/>
    <property type="molecule type" value="Genomic_DNA"/>
</dbReference>
<dbReference type="GO" id="GO:0000973">
    <property type="term" value="P:post-transcriptional tethering of RNA polymerase II gene DNA at nuclear periphery"/>
    <property type="evidence" value="ECO:0007669"/>
    <property type="project" value="TreeGrafter"/>
</dbReference>
<feature type="region of interest" description="Disordered" evidence="8">
    <location>
        <begin position="162"/>
        <end position="210"/>
    </location>
</feature>
<dbReference type="GO" id="GO:0006406">
    <property type="term" value="P:mRNA export from nucleus"/>
    <property type="evidence" value="ECO:0007669"/>
    <property type="project" value="TreeGrafter"/>
</dbReference>
<comment type="subunit">
    <text evidence="7">Part of the nuclear pore complex (NPC).</text>
</comment>
<comment type="subcellular location">
    <subcellularLocation>
        <location evidence="7">Nucleus</location>
        <location evidence="7">Nuclear pore complex</location>
    </subcellularLocation>
    <subcellularLocation>
        <location evidence="7">Nucleus membrane</location>
    </subcellularLocation>
</comment>
<comment type="function">
    <text evidence="7">Functions as a component of the nuclear pore complex (NPC).</text>
</comment>
<keyword evidence="6 7" id="KW-0539">Nucleus</keyword>
<keyword evidence="3" id="KW-0653">Protein transport</keyword>
<dbReference type="PANTHER" id="PTHR13003:SF2">
    <property type="entry name" value="NUCLEAR PORE COMPLEX PROTEIN NUP107"/>
    <property type="match status" value="1"/>
</dbReference>
<keyword evidence="5 7" id="KW-0906">Nuclear pore complex</keyword>
<evidence type="ECO:0000256" key="6">
    <source>
        <dbReference type="ARBA" id="ARBA00023242"/>
    </source>
</evidence>
<keyword evidence="2" id="KW-0509">mRNA transport</keyword>
<dbReference type="GO" id="GO:0017056">
    <property type="term" value="F:structural constituent of nuclear pore"/>
    <property type="evidence" value="ECO:0007669"/>
    <property type="project" value="UniProtKB-UniRule"/>
</dbReference>
<dbReference type="GO" id="GO:0006606">
    <property type="term" value="P:protein import into nucleus"/>
    <property type="evidence" value="ECO:0007669"/>
    <property type="project" value="TreeGrafter"/>
</dbReference>
<keyword evidence="1 7" id="KW-0813">Transport</keyword>
<keyword evidence="4 7" id="KW-0811">Translocation</keyword>
<evidence type="ECO:0000256" key="8">
    <source>
        <dbReference type="SAM" id="MobiDB-lite"/>
    </source>
</evidence>
<evidence type="ECO:0000313" key="10">
    <source>
        <dbReference type="Proteomes" id="UP001150569"/>
    </source>
</evidence>
<feature type="region of interest" description="Disordered" evidence="8">
    <location>
        <begin position="971"/>
        <end position="995"/>
    </location>
</feature>
<feature type="compositionally biased region" description="Low complexity" evidence="8">
    <location>
        <begin position="162"/>
        <end position="173"/>
    </location>
</feature>
<proteinExistence type="inferred from homology"/>
<name>A0A9W8E000_9FUNG</name>
<evidence type="ECO:0000256" key="1">
    <source>
        <dbReference type="ARBA" id="ARBA00022448"/>
    </source>
</evidence>
<comment type="similarity">
    <text evidence="7">Belongs to the nucleoporin Nup84/Nup107 family.</text>
</comment>
<evidence type="ECO:0000256" key="5">
    <source>
        <dbReference type="ARBA" id="ARBA00023132"/>
    </source>
</evidence>
<comment type="caution">
    <text evidence="9">The sequence shown here is derived from an EMBL/GenBank/DDBJ whole genome shotgun (WGS) entry which is preliminary data.</text>
</comment>
<reference evidence="9" key="1">
    <citation type="submission" date="2022-07" db="EMBL/GenBank/DDBJ databases">
        <title>Phylogenomic reconstructions and comparative analyses of Kickxellomycotina fungi.</title>
        <authorList>
            <person name="Reynolds N.K."/>
            <person name="Stajich J.E."/>
            <person name="Barry K."/>
            <person name="Grigoriev I.V."/>
            <person name="Crous P."/>
            <person name="Smith M.E."/>
        </authorList>
    </citation>
    <scope>NUCLEOTIDE SEQUENCE</scope>
    <source>
        <strain evidence="9">RSA 861</strain>
    </source>
</reference>
<evidence type="ECO:0000256" key="4">
    <source>
        <dbReference type="ARBA" id="ARBA00023010"/>
    </source>
</evidence>
<dbReference type="Proteomes" id="UP001150569">
    <property type="component" value="Unassembled WGS sequence"/>
</dbReference>
<dbReference type="InterPro" id="IPR007252">
    <property type="entry name" value="Nup84/Nup107"/>
</dbReference>
<accession>A0A9W8E000</accession>
<organism evidence="9 10">
    <name type="scientific">Tieghemiomyces parasiticus</name>
    <dbReference type="NCBI Taxonomy" id="78921"/>
    <lineage>
        <taxon>Eukaryota</taxon>
        <taxon>Fungi</taxon>
        <taxon>Fungi incertae sedis</taxon>
        <taxon>Zoopagomycota</taxon>
        <taxon>Kickxellomycotina</taxon>
        <taxon>Dimargaritomycetes</taxon>
        <taxon>Dimargaritales</taxon>
        <taxon>Dimargaritaceae</taxon>
        <taxon>Tieghemiomyces</taxon>
    </lineage>
</organism>
<evidence type="ECO:0000256" key="7">
    <source>
        <dbReference type="RuleBase" id="RU365072"/>
    </source>
</evidence>
<dbReference type="AlphaFoldDB" id="A0A9W8E000"/>
<sequence length="1142" mass="126095">MAGHPEVIDKFAQAYERAQDGLTIREDAGLALIFRDICDEQWDTVRQSGDQDHFFRPNRRLPPGTTGQTETMWRAECTTWDLIHRLYLERLTGGNDESTPSETGVRPLATDHQLVEELFERDSQLREVNLVRMWLEQIAPKFDPAPPRSGYWVYTRGELQQQQRAQPAALPRQFAPGADPGSPFALNRPNPLGNMLNKPRAPGVPAGGNGGGGADTLRAAATLAAGNARVAAARVTSLDPDAPIREHKALHIEDETYERDLVTTLFRYIRRGQVDEAAALCDASGMAWRSASIRGGLFFRDSQLETPAEQADLMESDMDPDLSSSPAPVVVGTLHRTLWKRACLTLARDTALSATERALYAALTGCLDHVLPACETWEDYLWAYYTAIVEGRVDRCLARRSVQVVLNEGAPDTPVDPKWDLATLLGPTGPLTPPPSEPDLAGCSDDDDLAPATVFDRMAHARNDTVATEASTDPYRRIQSLIILGRLDELLDEFARQVHPHYDTQLEPAVLAYGRAGLDPATGDGRSTPAAATDAEMEIGQGLSLIEPDPAAPRRVAFATDSTTGGDAHPELALVDAPVQPDILRLVAHLTLYLRAHGVTTPNLAGDAIIYRFVRYLIQLVHGRPTPARVDSSVFNTTSAPPVGRHSLGHQSLMAQFNRARRPTDIFGLSEATKDAGSGGSLLADEGPSSAAEWVALYTARLPLAWQVPVYAQYLVGITAPFEPQRQHALRRATTAGLPVRPCARLAADTILNGALARDDPAARQLLGSGLTGSRDSRRLTGVHDPVSDEDRWLIRALEWLGYDPELYLLLLLRCNTLARYFLTRGRLHACRALLHAVPDDLIRRGWVEAVQKLDEGENLGLDPVDDAEGEENGADALSAAETFDWQLGWDERAEREEAQDTDQDFNVSESSFWLASSSTTHPRDADARIRKRRRELLQGVQEFYHYRNLIECFTAFEEWAESMARKPLHAAPGNTDGGGVPPATTTDAPATRSRKARASAVQRTQATRFTEWAESFRGLTKRTTDHFRHVLESDWLSDSLHSNGVTLAAERRNAELETLRAFYIPEVTCRLHAILYQSREVIPENLTLSLELSQLVASEDHRLYREFMKAERLPELMDLFARSAMAILETGSTSAFRTAVQ</sequence>
<keyword evidence="7" id="KW-0472">Membrane</keyword>
<keyword evidence="10" id="KW-1185">Reference proteome</keyword>
<feature type="compositionally biased region" description="Low complexity" evidence="8">
    <location>
        <begin position="982"/>
        <end position="992"/>
    </location>
</feature>
<dbReference type="OrthoDB" id="3098at2759"/>
<evidence type="ECO:0000256" key="2">
    <source>
        <dbReference type="ARBA" id="ARBA00022816"/>
    </source>
</evidence>
<dbReference type="GO" id="GO:0031965">
    <property type="term" value="C:nuclear membrane"/>
    <property type="evidence" value="ECO:0007669"/>
    <property type="project" value="UniProtKB-SubCell"/>
</dbReference>
<protein>
    <recommendedName>
        <fullName evidence="7">Nuclear pore complex protein</fullName>
    </recommendedName>
</protein>